<dbReference type="OrthoDB" id="9762913at2"/>
<dbReference type="InterPro" id="IPR016163">
    <property type="entry name" value="Ald_DH_C"/>
</dbReference>
<dbReference type="InterPro" id="IPR029510">
    <property type="entry name" value="Ald_DH_CS_GLU"/>
</dbReference>
<organism evidence="9 10">
    <name type="scientific">Paenibacillus athensensis</name>
    <dbReference type="NCBI Taxonomy" id="1967502"/>
    <lineage>
        <taxon>Bacteria</taxon>
        <taxon>Bacillati</taxon>
        <taxon>Bacillota</taxon>
        <taxon>Bacilli</taxon>
        <taxon>Bacillales</taxon>
        <taxon>Paenibacillaceae</taxon>
        <taxon>Paenibacillus</taxon>
    </lineage>
</organism>
<dbReference type="Gene3D" id="3.40.605.10">
    <property type="entry name" value="Aldehyde Dehydrogenase, Chain A, domain 1"/>
    <property type="match status" value="1"/>
</dbReference>
<dbReference type="GO" id="GO:0005737">
    <property type="term" value="C:cytoplasm"/>
    <property type="evidence" value="ECO:0007669"/>
    <property type="project" value="TreeGrafter"/>
</dbReference>
<dbReference type="PIRSF" id="PIRSF036492">
    <property type="entry name" value="ALDH"/>
    <property type="match status" value="1"/>
</dbReference>
<dbReference type="SUPFAM" id="SSF53720">
    <property type="entry name" value="ALDH-like"/>
    <property type="match status" value="1"/>
</dbReference>
<comment type="similarity">
    <text evidence="1 4 7">Belongs to the aldehyde dehydrogenase family.</text>
</comment>
<gene>
    <name evidence="9" type="ORF">B5M42_11580</name>
</gene>
<dbReference type="PROSITE" id="PS00687">
    <property type="entry name" value="ALDEHYDE_DEHYDR_GLU"/>
    <property type="match status" value="1"/>
</dbReference>
<dbReference type="PANTHER" id="PTHR43570">
    <property type="entry name" value="ALDEHYDE DEHYDROGENASE"/>
    <property type="match status" value="1"/>
</dbReference>
<dbReference type="PANTHER" id="PTHR43570:SF16">
    <property type="entry name" value="ALDEHYDE DEHYDROGENASE TYPE III, ISOFORM Q"/>
    <property type="match status" value="1"/>
</dbReference>
<keyword evidence="10" id="KW-1185">Reference proteome</keyword>
<evidence type="ECO:0000313" key="9">
    <source>
        <dbReference type="EMBL" id="TFE87839.1"/>
    </source>
</evidence>
<evidence type="ECO:0000256" key="4">
    <source>
        <dbReference type="PIRNR" id="PIRNR036492"/>
    </source>
</evidence>
<dbReference type="InterPro" id="IPR016162">
    <property type="entry name" value="Ald_DH_N"/>
</dbReference>
<dbReference type="InterPro" id="IPR012394">
    <property type="entry name" value="Aldehyde_DH_NAD(P)"/>
</dbReference>
<keyword evidence="3" id="KW-0520">NAD</keyword>
<evidence type="ECO:0000259" key="8">
    <source>
        <dbReference type="Pfam" id="PF00171"/>
    </source>
</evidence>
<dbReference type="EMBL" id="MYFO01000012">
    <property type="protein sequence ID" value="TFE87839.1"/>
    <property type="molecule type" value="Genomic_DNA"/>
</dbReference>
<dbReference type="Pfam" id="PF00171">
    <property type="entry name" value="Aldedh"/>
    <property type="match status" value="1"/>
</dbReference>
<evidence type="ECO:0000256" key="3">
    <source>
        <dbReference type="ARBA" id="ARBA00023027"/>
    </source>
</evidence>
<proteinExistence type="inferred from homology"/>
<dbReference type="InterPro" id="IPR016160">
    <property type="entry name" value="Ald_DH_CS_CYS"/>
</dbReference>
<dbReference type="RefSeq" id="WP_134752923.1">
    <property type="nucleotide sequence ID" value="NZ_MYFO02000012.1"/>
</dbReference>
<dbReference type="InterPro" id="IPR016161">
    <property type="entry name" value="Ald_DH/histidinol_DH"/>
</dbReference>
<dbReference type="PROSITE" id="PS00070">
    <property type="entry name" value="ALDEHYDE_DEHYDR_CYS"/>
    <property type="match status" value="1"/>
</dbReference>
<sequence length="455" mass="50271">MGNQLELLIEQQRLRVRDGISVAYRIDRLKKLRQRIAAFRPAIIAALRADLQKPEQEAYVSEIVPLLTELGHAIRKLASWAKPRRVRTPSYLPGGSSRIYYEPYGAVLILSPWNYPFTLSLWPLIGAVAAGNAVILKPSELAPASSALLRELVADVFEPGHVCVIEGDGETGAELLRHHFDYIFFTGSASTGKKVLAAASDFLTPVTLELGGKSPCLVHEDACLKTAAKRIVWGKFMNAGQTCVAPDYVLVHRSVHQALVAELKREIAEQYGAGAHRSGTTARIINRRHMERLLGYLNDGRILAGGGYDAGGLRLEPTLLEPGHLGVGVMQDEIFGPILPIWAYDDVGEAKRIVATLSYRALALYVFTQSRRLQRELLQTVPFGGGCINDTVAHTSSVYLPFGGTGTSGMGSYRGRQSFLTFSHSKSVLRQPVLLDNPLRYRPVKTWVDRFWRFL</sequence>
<name>A0A4Y8Q1Z6_9BACL</name>
<feature type="domain" description="Aldehyde dehydrogenase" evidence="8">
    <location>
        <begin position="21"/>
        <end position="428"/>
    </location>
</feature>
<accession>A0A4Y8Q1Z6</accession>
<dbReference type="Proteomes" id="UP000298246">
    <property type="component" value="Unassembled WGS sequence"/>
</dbReference>
<feature type="active site" evidence="5">
    <location>
        <position position="243"/>
    </location>
</feature>
<evidence type="ECO:0000256" key="5">
    <source>
        <dbReference type="PIRSR" id="PIRSR036492-1"/>
    </source>
</evidence>
<dbReference type="AlphaFoldDB" id="A0A4Y8Q1Z6"/>
<protein>
    <recommendedName>
        <fullName evidence="4">Aldehyde dehydrogenase</fullName>
    </recommendedName>
</protein>
<dbReference type="GO" id="GO:0006081">
    <property type="term" value="P:aldehyde metabolic process"/>
    <property type="evidence" value="ECO:0007669"/>
    <property type="project" value="InterPro"/>
</dbReference>
<dbReference type="Gene3D" id="3.40.309.10">
    <property type="entry name" value="Aldehyde Dehydrogenase, Chain A, domain 2"/>
    <property type="match status" value="1"/>
</dbReference>
<evidence type="ECO:0000256" key="1">
    <source>
        <dbReference type="ARBA" id="ARBA00009986"/>
    </source>
</evidence>
<keyword evidence="2 4" id="KW-0560">Oxidoreductase</keyword>
<dbReference type="InterPro" id="IPR015590">
    <property type="entry name" value="Aldehyde_DH_dom"/>
</dbReference>
<comment type="caution">
    <text evidence="9">The sequence shown here is derived from an EMBL/GenBank/DDBJ whole genome shotgun (WGS) entry which is preliminary data.</text>
</comment>
<evidence type="ECO:0000256" key="2">
    <source>
        <dbReference type="ARBA" id="ARBA00023002"/>
    </source>
</evidence>
<dbReference type="FunFam" id="3.40.309.10:FF:000003">
    <property type="entry name" value="Aldehyde dehydrogenase"/>
    <property type="match status" value="1"/>
</dbReference>
<evidence type="ECO:0000256" key="7">
    <source>
        <dbReference type="RuleBase" id="RU003345"/>
    </source>
</evidence>
<dbReference type="FunFam" id="3.40.605.10:FF:000004">
    <property type="entry name" value="Aldehyde dehydrogenase"/>
    <property type="match status" value="1"/>
</dbReference>
<feature type="active site" evidence="5 6">
    <location>
        <position position="209"/>
    </location>
</feature>
<dbReference type="GO" id="GO:0004029">
    <property type="term" value="F:aldehyde dehydrogenase (NAD+) activity"/>
    <property type="evidence" value="ECO:0007669"/>
    <property type="project" value="TreeGrafter"/>
</dbReference>
<evidence type="ECO:0000313" key="10">
    <source>
        <dbReference type="Proteomes" id="UP000298246"/>
    </source>
</evidence>
<evidence type="ECO:0000256" key="6">
    <source>
        <dbReference type="PROSITE-ProRule" id="PRU10007"/>
    </source>
</evidence>
<reference evidence="9 10" key="1">
    <citation type="submission" date="2017-03" db="EMBL/GenBank/DDBJ databases">
        <title>Isolation of Levoglucosan Utilizing Bacteria.</title>
        <authorList>
            <person name="Arya A.S."/>
        </authorList>
    </citation>
    <scope>NUCLEOTIDE SEQUENCE [LARGE SCALE GENOMIC DNA]</scope>
    <source>
        <strain evidence="9 10">MEC069</strain>
    </source>
</reference>